<feature type="chain" id="PRO_5047240750" evidence="6">
    <location>
        <begin position="27"/>
        <end position="168"/>
    </location>
</feature>
<sequence length="168" mass="18925">MMRKVTKLTTLIMASMLVLGSSAAFAADKTEAADGWCHGNGDGAMMNKKDGRGHHNMFDGVNLTEQQRQQMRDLMRQSRQGQPRLDVADREAMHKLVTADKFDEAAVRAQAEKMSKDQIERQVEMAKVRNQMYNLLTPEQKAALNQKHQQRIEKMQQAPAAQPSSAQK</sequence>
<evidence type="ECO:0000256" key="5">
    <source>
        <dbReference type="SAM" id="MobiDB-lite"/>
    </source>
</evidence>
<keyword evidence="3 6" id="KW-0732">Signal</keyword>
<dbReference type="Proteomes" id="UP000003027">
    <property type="component" value="Unassembled WGS sequence"/>
</dbReference>
<name>A0ABM9Y690_YERMW</name>
<dbReference type="InterPro" id="IPR052211">
    <property type="entry name" value="Cpx_auxiliary_protein"/>
</dbReference>
<evidence type="ECO:0000313" key="8">
    <source>
        <dbReference type="Proteomes" id="UP000003027"/>
    </source>
</evidence>
<organism evidence="7 8">
    <name type="scientific">Yersinia mollaretii (strain ATCC 43969 / DSM 18520 / CIP 103324 / CNY 7263 / WAIP 204)</name>
    <dbReference type="NCBI Taxonomy" id="349967"/>
    <lineage>
        <taxon>Bacteria</taxon>
        <taxon>Pseudomonadati</taxon>
        <taxon>Pseudomonadota</taxon>
        <taxon>Gammaproteobacteria</taxon>
        <taxon>Enterobacterales</taxon>
        <taxon>Yersiniaceae</taxon>
        <taxon>Yersinia</taxon>
    </lineage>
</organism>
<evidence type="ECO:0000313" key="7">
    <source>
        <dbReference type="EMBL" id="EEQ09190.1"/>
    </source>
</evidence>
<dbReference type="NCBIfam" id="NF007687">
    <property type="entry name" value="PRK10363.1"/>
    <property type="match status" value="1"/>
</dbReference>
<comment type="subcellular location">
    <subcellularLocation>
        <location evidence="1">Periplasm</location>
    </subcellularLocation>
</comment>
<feature type="signal peptide" evidence="6">
    <location>
        <begin position="1"/>
        <end position="26"/>
    </location>
</feature>
<dbReference type="CDD" id="cd09916">
    <property type="entry name" value="CpxP_like"/>
    <property type="match status" value="1"/>
</dbReference>
<dbReference type="Gene3D" id="1.20.120.1490">
    <property type="match status" value="1"/>
</dbReference>
<evidence type="ECO:0000256" key="1">
    <source>
        <dbReference type="ARBA" id="ARBA00004418"/>
    </source>
</evidence>
<feature type="region of interest" description="Disordered" evidence="5">
    <location>
        <begin position="144"/>
        <end position="168"/>
    </location>
</feature>
<gene>
    <name evidence="7" type="ORF">ymoll0001_39070</name>
</gene>
<dbReference type="PIRSF" id="PIRSF034445">
    <property type="entry name" value="CpxP_Spy"/>
    <property type="match status" value="1"/>
</dbReference>
<dbReference type="Pfam" id="PF07813">
    <property type="entry name" value="LTXXQ"/>
    <property type="match status" value="1"/>
</dbReference>
<evidence type="ECO:0000256" key="6">
    <source>
        <dbReference type="SAM" id="SignalP"/>
    </source>
</evidence>
<comment type="caution">
    <text evidence="7">The sequence shown here is derived from an EMBL/GenBank/DDBJ whole genome shotgun (WGS) entry which is preliminary data.</text>
</comment>
<reference evidence="7" key="1">
    <citation type="submission" date="2008-12" db="EMBL/GenBank/DDBJ databases">
        <title>Annotation of the Yersinia mollaretii ATCC 43969 genome.</title>
        <authorList>
            <person name="Read T.D."/>
            <person name="Akmal A."/>
            <person name="Bishop-Lilly K."/>
            <person name="Chen P.E."/>
            <person name="Cook C."/>
            <person name="Kiley M.P."/>
            <person name="Lentz S."/>
            <person name="Mateczun A."/>
            <person name="Nagarajan N."/>
            <person name="Nolan N."/>
            <person name="Osborne B.I."/>
            <person name="Pop M."/>
            <person name="Sozhamannan S."/>
            <person name="Stewart A.C."/>
            <person name="Sulakvelidze A."/>
            <person name="Thomason B."/>
            <person name="Willner K."/>
            <person name="Zwick M.E."/>
        </authorList>
    </citation>
    <scope>NUCLEOTIDE SEQUENCE [LARGE SCALE GENOMIC DNA]</scope>
    <source>
        <strain evidence="7">ATCC 43969</strain>
    </source>
</reference>
<evidence type="ECO:0000256" key="4">
    <source>
        <dbReference type="ARBA" id="ARBA00022764"/>
    </source>
</evidence>
<evidence type="ECO:0000256" key="3">
    <source>
        <dbReference type="ARBA" id="ARBA00022729"/>
    </source>
</evidence>
<proteinExistence type="inferred from homology"/>
<dbReference type="NCBIfam" id="NF009392">
    <property type="entry name" value="PRK12751.1"/>
    <property type="match status" value="1"/>
</dbReference>
<accession>A0ABM9Y690</accession>
<keyword evidence="4" id="KW-0574">Periplasm</keyword>
<feature type="compositionally biased region" description="Low complexity" evidence="5">
    <location>
        <begin position="156"/>
        <end position="168"/>
    </location>
</feature>
<dbReference type="EMBL" id="AALD02000047">
    <property type="protein sequence ID" value="EEQ09190.1"/>
    <property type="molecule type" value="Genomic_DNA"/>
</dbReference>
<dbReference type="PANTHER" id="PTHR38102:SF2">
    <property type="entry name" value="PERIPLASMIC PROTEIN CPXP"/>
    <property type="match status" value="1"/>
</dbReference>
<dbReference type="PANTHER" id="PTHR38102">
    <property type="entry name" value="PERIPLASMIC CHAPERONE SPY"/>
    <property type="match status" value="1"/>
</dbReference>
<protein>
    <submittedName>
        <fullName evidence="7">Periplasmic repressor of cpx regulon by interaction with CpxA, rescue from transitory stresses</fullName>
    </submittedName>
</protein>
<comment type="similarity">
    <text evidence="2">Belongs to the CpxP/Spy family.</text>
</comment>
<dbReference type="InterPro" id="IPR012899">
    <property type="entry name" value="LTXXQ"/>
</dbReference>
<evidence type="ECO:0000256" key="2">
    <source>
        <dbReference type="ARBA" id="ARBA00008441"/>
    </source>
</evidence>
<keyword evidence="8" id="KW-1185">Reference proteome</keyword>